<dbReference type="Proteomes" id="UP000553035">
    <property type="component" value="Unassembled WGS sequence"/>
</dbReference>
<dbReference type="RefSeq" id="WP_179692697.1">
    <property type="nucleotide sequence ID" value="NZ_JACCAT010000001.1"/>
</dbReference>
<sequence length="95" mass="10234">MKIQHGAFASTGSACPKKVTELFYVTHPKVPKALLGPFLTEADAECGRVVMRSADTQVTACLVDSIDDITHWHGVNNGHVCRAFAGADRREVSHG</sequence>
<protein>
    <submittedName>
        <fullName evidence="1">Uncharacterized protein</fullName>
    </submittedName>
</protein>
<comment type="caution">
    <text evidence="1">The sequence shown here is derived from an EMBL/GenBank/DDBJ whole genome shotgun (WGS) entry which is preliminary data.</text>
</comment>
<gene>
    <name evidence="1" type="ORF">GGI52_001218</name>
</gene>
<reference evidence="1 2" key="1">
    <citation type="submission" date="2020-07" db="EMBL/GenBank/DDBJ databases">
        <title>Exploring microbial biodiversity for novel pathways involved in the catabolism of aromatic compounds derived from lignin.</title>
        <authorList>
            <person name="Elkins J."/>
        </authorList>
    </citation>
    <scope>NUCLEOTIDE SEQUENCE [LARGE SCALE GENOMIC DNA]</scope>
    <source>
        <strain evidence="1 2">VanB</strain>
    </source>
</reference>
<organism evidence="1 2">
    <name type="scientific">Pseudomonas moraviensis</name>
    <dbReference type="NCBI Taxonomy" id="321662"/>
    <lineage>
        <taxon>Bacteria</taxon>
        <taxon>Pseudomonadati</taxon>
        <taxon>Pseudomonadota</taxon>
        <taxon>Gammaproteobacteria</taxon>
        <taxon>Pseudomonadales</taxon>
        <taxon>Pseudomonadaceae</taxon>
        <taxon>Pseudomonas</taxon>
    </lineage>
</organism>
<evidence type="ECO:0000313" key="1">
    <source>
        <dbReference type="EMBL" id="NYH08175.1"/>
    </source>
</evidence>
<accession>A0A7Y9VTW6</accession>
<evidence type="ECO:0000313" key="2">
    <source>
        <dbReference type="Proteomes" id="UP000553035"/>
    </source>
</evidence>
<dbReference type="PROSITE" id="PS51257">
    <property type="entry name" value="PROKAR_LIPOPROTEIN"/>
    <property type="match status" value="1"/>
</dbReference>
<proteinExistence type="predicted"/>
<dbReference type="AlphaFoldDB" id="A0A7Y9VTW6"/>
<name>A0A7Y9VTW6_9PSED</name>
<dbReference type="EMBL" id="JACCAT010000001">
    <property type="protein sequence ID" value="NYH08175.1"/>
    <property type="molecule type" value="Genomic_DNA"/>
</dbReference>